<gene>
    <name evidence="5" type="ORF">BINO364_LOCUS16166</name>
</gene>
<keyword evidence="3" id="KW-0808">Transferase</keyword>
<keyword evidence="4" id="KW-0812">Transmembrane</keyword>
<dbReference type="SUPFAM" id="SSF53756">
    <property type="entry name" value="UDP-Glycosyltransferase/glycogen phosphorylase"/>
    <property type="match status" value="1"/>
</dbReference>
<feature type="transmembrane region" description="Helical" evidence="4">
    <location>
        <begin position="445"/>
        <end position="471"/>
    </location>
</feature>
<dbReference type="PANTHER" id="PTHR48043:SF145">
    <property type="entry name" value="FI06409P-RELATED"/>
    <property type="match status" value="1"/>
</dbReference>
<accession>A0A8J9V328</accession>
<evidence type="ECO:0000313" key="5">
    <source>
        <dbReference type="EMBL" id="CAH0731271.1"/>
    </source>
</evidence>
<evidence type="ECO:0008006" key="7">
    <source>
        <dbReference type="Google" id="ProtNLM"/>
    </source>
</evidence>
<keyword evidence="2" id="KW-0328">Glycosyltransferase</keyword>
<dbReference type="PANTHER" id="PTHR48043">
    <property type="entry name" value="EG:EG0003.4 PROTEIN-RELATED"/>
    <property type="match status" value="1"/>
</dbReference>
<dbReference type="Proteomes" id="UP000838878">
    <property type="component" value="Chromosome 9"/>
</dbReference>
<dbReference type="FunFam" id="3.40.50.2000:FF:000050">
    <property type="entry name" value="UDP-glucuronosyltransferase"/>
    <property type="match status" value="1"/>
</dbReference>
<keyword evidence="4" id="KW-1133">Transmembrane helix</keyword>
<keyword evidence="6" id="KW-1185">Reference proteome</keyword>
<evidence type="ECO:0000256" key="2">
    <source>
        <dbReference type="ARBA" id="ARBA00022676"/>
    </source>
</evidence>
<protein>
    <recommendedName>
        <fullName evidence="7">UDP-glucuronosyltransferase</fullName>
    </recommendedName>
</protein>
<dbReference type="EMBL" id="OV170229">
    <property type="protein sequence ID" value="CAH0731271.1"/>
    <property type="molecule type" value="Genomic_DNA"/>
</dbReference>
<organism evidence="5 6">
    <name type="scientific">Brenthis ino</name>
    <name type="common">lesser marbled fritillary</name>
    <dbReference type="NCBI Taxonomy" id="405034"/>
    <lineage>
        <taxon>Eukaryota</taxon>
        <taxon>Metazoa</taxon>
        <taxon>Ecdysozoa</taxon>
        <taxon>Arthropoda</taxon>
        <taxon>Hexapoda</taxon>
        <taxon>Insecta</taxon>
        <taxon>Pterygota</taxon>
        <taxon>Neoptera</taxon>
        <taxon>Endopterygota</taxon>
        <taxon>Lepidoptera</taxon>
        <taxon>Glossata</taxon>
        <taxon>Ditrysia</taxon>
        <taxon>Papilionoidea</taxon>
        <taxon>Nymphalidae</taxon>
        <taxon>Heliconiinae</taxon>
        <taxon>Argynnini</taxon>
        <taxon>Brenthis</taxon>
    </lineage>
</organism>
<proteinExistence type="inferred from homology"/>
<reference evidence="5" key="1">
    <citation type="submission" date="2021-12" db="EMBL/GenBank/DDBJ databases">
        <authorList>
            <person name="Martin H S."/>
        </authorList>
    </citation>
    <scope>NUCLEOTIDE SEQUENCE</scope>
</reference>
<dbReference type="GO" id="GO:0008194">
    <property type="term" value="F:UDP-glycosyltransferase activity"/>
    <property type="evidence" value="ECO:0007669"/>
    <property type="project" value="InterPro"/>
</dbReference>
<evidence type="ECO:0000256" key="4">
    <source>
        <dbReference type="SAM" id="Phobius"/>
    </source>
</evidence>
<evidence type="ECO:0000256" key="1">
    <source>
        <dbReference type="ARBA" id="ARBA00009995"/>
    </source>
</evidence>
<comment type="similarity">
    <text evidence="1">Belongs to the UDP-glycosyltransferase family.</text>
</comment>
<evidence type="ECO:0000256" key="3">
    <source>
        <dbReference type="ARBA" id="ARBA00022679"/>
    </source>
</evidence>
<dbReference type="AlphaFoldDB" id="A0A8J9V328"/>
<dbReference type="Gene3D" id="3.40.50.2000">
    <property type="entry name" value="Glycogen Phosphorylase B"/>
    <property type="match status" value="2"/>
</dbReference>
<dbReference type="CDD" id="cd03784">
    <property type="entry name" value="GT1_Gtf-like"/>
    <property type="match status" value="1"/>
</dbReference>
<keyword evidence="4" id="KW-0472">Membrane</keyword>
<sequence length="483" mass="55211">MVKHLSRAGHEVTYITPRPPKVLQKDVHIIDISSIMERYKSNEIVNLTGILDRPKKVDNLIPLFTQLIELTQETVENPNVQSLLTDNSQNFDIIIAEWPFNEVYAGFSAIYKCPLIWFSTITPHWMILQLVDEAPDPAVYNVNFASQNIQPFTFLERITELCQFLWGRFVQKIYLSSFESETYEKLFGYFARNKSQILPSLEELRYNASLVLSNSHISLGSSERLPQNVIPIAGFHLDSNIDPLPKTLKTIMDNAQHGVIYFSMGSNLESKYMPEILKQDLLNLFGKLKQTVIWKFEEELLNKPDNVHLLKWAPQHSILAHKNCIIFMTHGGLLSTTEALHFGVPLIGIPGRADQFPNINRAVSKGFAIKVNLSYTLAADLEIALQEMLNNPRYTTKAKELSMIYHDRPVPPADELVHWVEHVAKTGGAIHLRSPALMVSWYQKYYIDLGLLIVAVLYCLKWVTKAIIGLAMKNRKENKKKIQ</sequence>
<dbReference type="OrthoDB" id="5835829at2759"/>
<feature type="non-terminal residue" evidence="5">
    <location>
        <position position="483"/>
    </location>
</feature>
<dbReference type="InterPro" id="IPR002213">
    <property type="entry name" value="UDP_glucos_trans"/>
</dbReference>
<evidence type="ECO:0000313" key="6">
    <source>
        <dbReference type="Proteomes" id="UP000838878"/>
    </source>
</evidence>
<name>A0A8J9V328_9NEOP</name>
<dbReference type="InterPro" id="IPR050271">
    <property type="entry name" value="UDP-glycosyltransferase"/>
</dbReference>
<dbReference type="Pfam" id="PF00201">
    <property type="entry name" value="UDPGT"/>
    <property type="match status" value="1"/>
</dbReference>